<organism evidence="14 15">
    <name type="scientific">Entomortierella chlamydospora</name>
    <dbReference type="NCBI Taxonomy" id="101097"/>
    <lineage>
        <taxon>Eukaryota</taxon>
        <taxon>Fungi</taxon>
        <taxon>Fungi incertae sedis</taxon>
        <taxon>Mucoromycota</taxon>
        <taxon>Mortierellomycotina</taxon>
        <taxon>Mortierellomycetes</taxon>
        <taxon>Mortierellales</taxon>
        <taxon>Mortierellaceae</taxon>
        <taxon>Entomortierella</taxon>
    </lineage>
</organism>
<dbReference type="CDD" id="cd02440">
    <property type="entry name" value="AdoMet_MTases"/>
    <property type="match status" value="1"/>
</dbReference>
<dbReference type="GO" id="GO:0003723">
    <property type="term" value="F:RNA binding"/>
    <property type="evidence" value="ECO:0007669"/>
    <property type="project" value="UniProtKB-UniRule"/>
</dbReference>
<feature type="domain" description="RRM" evidence="13">
    <location>
        <begin position="594"/>
        <end position="672"/>
    </location>
</feature>
<dbReference type="SUPFAM" id="SSF54928">
    <property type="entry name" value="RNA-binding domain, RBD"/>
    <property type="match status" value="2"/>
</dbReference>
<protein>
    <submittedName>
        <fullName evidence="14">U2 small nuclear RNA auxiliary factor 2</fullName>
    </submittedName>
</protein>
<name>A0A9P6MVD5_9FUNG</name>
<dbReference type="SMART" id="SM00360">
    <property type="entry name" value="RRM"/>
    <property type="match status" value="3"/>
</dbReference>
<keyword evidence="3" id="KW-0489">Methyltransferase</keyword>
<evidence type="ECO:0000256" key="3">
    <source>
        <dbReference type="ARBA" id="ARBA00022603"/>
    </source>
</evidence>
<accession>A0A9P6MVD5</accession>
<dbReference type="FunFam" id="3.30.70.330:FF:000097">
    <property type="entry name" value="U2 snRNP auxiliary factor large subunit"/>
    <property type="match status" value="1"/>
</dbReference>
<keyword evidence="4" id="KW-0507">mRNA processing</keyword>
<dbReference type="NCBIfam" id="TIGR00537">
    <property type="entry name" value="hemK_rel_arch"/>
    <property type="match status" value="1"/>
</dbReference>
<dbReference type="PROSITE" id="PS00092">
    <property type="entry name" value="N6_MTASE"/>
    <property type="match status" value="1"/>
</dbReference>
<dbReference type="SUPFAM" id="SSF53335">
    <property type="entry name" value="S-adenosyl-L-methionine-dependent methyltransferases"/>
    <property type="match status" value="1"/>
</dbReference>
<keyword evidence="15" id="KW-1185">Reference proteome</keyword>
<dbReference type="FunFam" id="3.40.50.150:FF:000077">
    <property type="entry name" value="HemK methyltransferase family member 2"/>
    <property type="match status" value="1"/>
</dbReference>
<feature type="domain" description="RRM" evidence="13">
    <location>
        <begin position="707"/>
        <end position="797"/>
    </location>
</feature>
<dbReference type="CDD" id="cd12230">
    <property type="entry name" value="RRM1_U2AF65"/>
    <property type="match status" value="1"/>
</dbReference>
<reference evidence="14" key="1">
    <citation type="journal article" date="2020" name="Fungal Divers.">
        <title>Resolving the Mortierellaceae phylogeny through synthesis of multi-gene phylogenetics and phylogenomics.</title>
        <authorList>
            <person name="Vandepol N."/>
            <person name="Liber J."/>
            <person name="Desiro A."/>
            <person name="Na H."/>
            <person name="Kennedy M."/>
            <person name="Barry K."/>
            <person name="Grigoriev I.V."/>
            <person name="Miller A.N."/>
            <person name="O'Donnell K."/>
            <person name="Stajich J.E."/>
            <person name="Bonito G."/>
        </authorList>
    </citation>
    <scope>NUCLEOTIDE SEQUENCE</scope>
    <source>
        <strain evidence="14">NRRL 2769</strain>
    </source>
</reference>
<proteinExistence type="inferred from homology"/>
<dbReference type="InterPro" id="IPR012677">
    <property type="entry name" value="Nucleotide-bd_a/b_plait_sf"/>
</dbReference>
<dbReference type="GO" id="GO:0006397">
    <property type="term" value="P:mRNA processing"/>
    <property type="evidence" value="ECO:0007669"/>
    <property type="project" value="UniProtKB-KW"/>
</dbReference>
<dbReference type="GO" id="GO:0008168">
    <property type="term" value="F:methyltransferase activity"/>
    <property type="evidence" value="ECO:0007669"/>
    <property type="project" value="UniProtKB-KW"/>
</dbReference>
<evidence type="ECO:0000256" key="7">
    <source>
        <dbReference type="ARBA" id="ARBA00022737"/>
    </source>
</evidence>
<dbReference type="NCBIfam" id="TIGR01642">
    <property type="entry name" value="U2AF_lg"/>
    <property type="match status" value="1"/>
</dbReference>
<keyword evidence="7" id="KW-0677">Repeat</keyword>
<evidence type="ECO:0000256" key="12">
    <source>
        <dbReference type="SAM" id="MobiDB-lite"/>
    </source>
</evidence>
<dbReference type="Gene3D" id="3.30.70.330">
    <property type="match status" value="3"/>
</dbReference>
<keyword evidence="10" id="KW-0539">Nucleus</keyword>
<evidence type="ECO:0000256" key="6">
    <source>
        <dbReference type="ARBA" id="ARBA00022691"/>
    </source>
</evidence>
<keyword evidence="6" id="KW-0949">S-adenosyl-L-methionine</keyword>
<comment type="similarity">
    <text evidence="2">Belongs to the eukaryotic/archaeal PrmC-related family.</text>
</comment>
<dbReference type="FunFam" id="3.30.70.330:FF:000676">
    <property type="entry name" value="U2 snRNP auxiliary factor large subunit"/>
    <property type="match status" value="1"/>
</dbReference>
<evidence type="ECO:0000256" key="9">
    <source>
        <dbReference type="ARBA" id="ARBA00023187"/>
    </source>
</evidence>
<dbReference type="CDD" id="cd12231">
    <property type="entry name" value="RRM2_U2AF65"/>
    <property type="match status" value="1"/>
</dbReference>
<keyword evidence="8 11" id="KW-0694">RNA-binding</keyword>
<evidence type="ECO:0000256" key="5">
    <source>
        <dbReference type="ARBA" id="ARBA00022679"/>
    </source>
</evidence>
<feature type="compositionally biased region" description="Basic and acidic residues" evidence="12">
    <location>
        <begin position="217"/>
        <end position="347"/>
    </location>
</feature>
<dbReference type="EMBL" id="JAAAID010000762">
    <property type="protein sequence ID" value="KAG0014116.1"/>
    <property type="molecule type" value="Genomic_DNA"/>
</dbReference>
<dbReference type="SMART" id="SM00361">
    <property type="entry name" value="RRM_1"/>
    <property type="match status" value="2"/>
</dbReference>
<keyword evidence="9" id="KW-0508">mRNA splicing</keyword>
<comment type="caution">
    <text evidence="14">The sequence shown here is derived from an EMBL/GenBank/DDBJ whole genome shotgun (WGS) entry which is preliminary data.</text>
</comment>
<evidence type="ECO:0000256" key="1">
    <source>
        <dbReference type="ARBA" id="ARBA00004123"/>
    </source>
</evidence>
<dbReference type="GO" id="GO:0005634">
    <property type="term" value="C:nucleus"/>
    <property type="evidence" value="ECO:0007669"/>
    <property type="project" value="UniProtKB-SubCell"/>
</dbReference>
<dbReference type="GO" id="GO:0032259">
    <property type="term" value="P:methylation"/>
    <property type="evidence" value="ECO:0007669"/>
    <property type="project" value="UniProtKB-KW"/>
</dbReference>
<evidence type="ECO:0000256" key="2">
    <source>
        <dbReference type="ARBA" id="ARBA00006149"/>
    </source>
</evidence>
<dbReference type="InterPro" id="IPR000504">
    <property type="entry name" value="RRM_dom"/>
</dbReference>
<keyword evidence="5" id="KW-0808">Transferase</keyword>
<dbReference type="Pfam" id="PF00076">
    <property type="entry name" value="RRM_1"/>
    <property type="match status" value="2"/>
</dbReference>
<gene>
    <name evidence="14" type="primary">U2AF2</name>
    <name evidence="14" type="ORF">BGZ80_010644</name>
</gene>
<evidence type="ECO:0000313" key="14">
    <source>
        <dbReference type="EMBL" id="KAG0014116.1"/>
    </source>
</evidence>
<dbReference type="CDD" id="cd12232">
    <property type="entry name" value="RRM3_U2AF65"/>
    <property type="match status" value="1"/>
</dbReference>
<dbReference type="InterPro" id="IPR003954">
    <property type="entry name" value="RRM_euk-type"/>
</dbReference>
<dbReference type="PANTHER" id="PTHR23139">
    <property type="entry name" value="RNA-BINDING PROTEIN"/>
    <property type="match status" value="1"/>
</dbReference>
<evidence type="ECO:0000256" key="11">
    <source>
        <dbReference type="PROSITE-ProRule" id="PRU00176"/>
    </source>
</evidence>
<feature type="region of interest" description="Disordered" evidence="12">
    <location>
        <begin position="217"/>
        <end position="363"/>
    </location>
</feature>
<evidence type="ECO:0000313" key="15">
    <source>
        <dbReference type="Proteomes" id="UP000703661"/>
    </source>
</evidence>
<dbReference type="Proteomes" id="UP000703661">
    <property type="component" value="Unassembled WGS sequence"/>
</dbReference>
<dbReference type="Gene3D" id="3.40.50.150">
    <property type="entry name" value="Vaccinia Virus protein VP39"/>
    <property type="match status" value="1"/>
</dbReference>
<dbReference type="InterPro" id="IPR002052">
    <property type="entry name" value="DNA_methylase_N6_adenine_CS"/>
</dbReference>
<comment type="subcellular location">
    <subcellularLocation>
        <location evidence="1">Nucleus</location>
    </subcellularLocation>
</comment>
<dbReference type="InterPro" id="IPR004557">
    <property type="entry name" value="PrmC-related"/>
</dbReference>
<evidence type="ECO:0000256" key="4">
    <source>
        <dbReference type="ARBA" id="ARBA00022664"/>
    </source>
</evidence>
<evidence type="ECO:0000256" key="8">
    <source>
        <dbReference type="ARBA" id="ARBA00022884"/>
    </source>
</evidence>
<dbReference type="InterPro" id="IPR006529">
    <property type="entry name" value="U2AF_lg"/>
</dbReference>
<evidence type="ECO:0000256" key="10">
    <source>
        <dbReference type="ARBA" id="ARBA00023242"/>
    </source>
</evidence>
<dbReference type="InterPro" id="IPR029063">
    <property type="entry name" value="SAM-dependent_MTases_sf"/>
</dbReference>
<feature type="domain" description="RRM" evidence="13">
    <location>
        <begin position="483"/>
        <end position="565"/>
    </location>
</feature>
<dbReference type="PROSITE" id="PS50102">
    <property type="entry name" value="RRM"/>
    <property type="match status" value="3"/>
</dbReference>
<dbReference type="AlphaFoldDB" id="A0A9P6MVD5"/>
<evidence type="ECO:0000259" key="13">
    <source>
        <dbReference type="PROSITE" id="PS50102"/>
    </source>
</evidence>
<sequence>MLPTPDLSHLKRQDYDHIYEPAEDTFLFLDAFEDEVSFLKELQPTISLEVGSGSGCVTAFVGKILGESNCLKYCTDINPRAARATMGTAKQNQLSVDVIETHLTDALLPRLENQIDLLYFNPPYVLTPSEEVGSHSVEAAWAGGIDGREVIDEFLPYVKRLLSSKGAFYLVVVNENKPDEIRDIMKREGFNSSIVKTRLAGREKLFILKFVSSKREYDGHEGSDRRSSRHRGDEGESRDRERERDRDRHRSSSSRHERSERDRGERSDRDRHRSERSERRERSREDRDRSDRDRRGDRDRGDRDRERDRDRRDRDRDYERYERDRRDRDRSRERRSGRDERYRDSRYGRRSSRSRSPPREMSPLLDELSILPINKRVRKLKNWDVPPPGYEDKTVQQVKDMCIFPPPGQPAVLRSEILQGMDPERAAQLVHELPPRPLRMNYPLGGQPGGMSNAYGNMNFGFRNNAGPPGANGVDHTLARQQRRLYCGNLPMGINEESLANFFNQTMMSMNLTTGAGTPVMSVHINYEKNYAFVEFRTPEEATAAMAFDGIVFQAQTLKIRRPKDYQPPEGTNHEVPQIHVPGVISTNVPDSENKIFIGGLPLYLNDEQVIELLTAFGELKAFNLVKENNVGASKGFAFCEYLDPNITDIACQGLNNMMLGEKKLVVQRASVGSSRNQNPAGGANAIALHPNLMLPGAGPTEVVPTTVLQLLNMVTPEELEDDQEYEDILEDIRDECGKFGRVVDVKIPRPVAGVVVAGTGKIFVKYSNVDEATTALRALSGRKFADRTVLTSFYDVDKFEAGEY</sequence>
<dbReference type="GO" id="GO:0008380">
    <property type="term" value="P:RNA splicing"/>
    <property type="evidence" value="ECO:0007669"/>
    <property type="project" value="UniProtKB-KW"/>
</dbReference>
<dbReference type="InterPro" id="IPR035979">
    <property type="entry name" value="RBD_domain_sf"/>
</dbReference>